<gene>
    <name evidence="7" type="ORF">GHC21_11105</name>
    <name evidence="8" type="ORF">QBD33_10510</name>
</gene>
<proteinExistence type="inferred from homology"/>
<feature type="signal peptide" evidence="6">
    <location>
        <begin position="1"/>
        <end position="22"/>
    </location>
</feature>
<dbReference type="OrthoDB" id="267336at2"/>
<accession>A0A3S4ECK4</accession>
<evidence type="ECO:0000313" key="8">
    <source>
        <dbReference type="EMBL" id="WGL58137.1"/>
    </source>
</evidence>
<dbReference type="GO" id="GO:0006508">
    <property type="term" value="P:proteolysis"/>
    <property type="evidence" value="ECO:0007669"/>
    <property type="project" value="UniProtKB-KW"/>
</dbReference>
<dbReference type="InterPro" id="IPR008256">
    <property type="entry name" value="Peptidase_S1B"/>
</dbReference>
<evidence type="ECO:0000313" key="7">
    <source>
        <dbReference type="EMBL" id="QGH30178.1"/>
    </source>
</evidence>
<dbReference type="Pfam" id="PF13365">
    <property type="entry name" value="Trypsin_2"/>
    <property type="match status" value="1"/>
</dbReference>
<dbReference type="Proteomes" id="UP000344450">
    <property type="component" value="Chromosome"/>
</dbReference>
<sequence length="274" mass="29469">MRTAFVCCLLGSLSVLPAFVHADDGDSDISAKDIKTLFFGQDERVLVKDPTQSPWDAIGQLETASGNLCTATLISPHLALTAGHCLLEPPRGKQDKAVALRFISQKGVWRYEIHGIDGRVDASLGKRLKPDGDGWIVPASAAPWDFGLIVLRYPPSGITPIPLFSGDKADLTAALKQVERKVTQSGYPVDHLESLYSHEDCVVTGWAQTSVLSHQCDTLPGDSGSPLLLKTDTGWQVIAVQSSAPAAKDRWRADNRAISVTGFRDKLEALAAGN</sequence>
<dbReference type="PANTHER" id="PTHR15462">
    <property type="entry name" value="SERINE PROTEASE"/>
    <property type="match status" value="1"/>
</dbReference>
<reference evidence="8" key="2">
    <citation type="submission" date="2023-04" db="EMBL/GenBank/DDBJ databases">
        <title>APH(3)-Id, a novel chromosomal aminoglycoside phosphotransferase, identified from an environmental isolate of Kluyvera intermedia DW18.</title>
        <authorList>
            <person name="Sha Y."/>
        </authorList>
    </citation>
    <scope>NUCLEOTIDE SEQUENCE</scope>
    <source>
        <strain evidence="8">DW18</strain>
    </source>
</reference>
<reference evidence="7 9" key="1">
    <citation type="submission" date="2019-10" db="EMBL/GenBank/DDBJ databases">
        <title>Complete genome sequencing of drug resistant plasmids in Kluyvera intermedia.</title>
        <authorList>
            <person name="Ke C."/>
            <person name="Jian S."/>
        </authorList>
    </citation>
    <scope>NUCLEOTIDE SEQUENCE [LARGE SCALE GENOMIC DNA]</scope>
    <source>
        <strain evidence="7 9">N2-1</strain>
    </source>
</reference>
<dbReference type="RefSeq" id="WP_062776916.1">
    <property type="nucleotide sequence ID" value="NZ_CP045843.1"/>
</dbReference>
<evidence type="ECO:0000256" key="6">
    <source>
        <dbReference type="RuleBase" id="RU004296"/>
    </source>
</evidence>
<dbReference type="InterPro" id="IPR033116">
    <property type="entry name" value="TRYPSIN_SER"/>
</dbReference>
<dbReference type="InterPro" id="IPR050966">
    <property type="entry name" value="Glutamyl_endopeptidase"/>
</dbReference>
<evidence type="ECO:0000256" key="4">
    <source>
        <dbReference type="ARBA" id="ARBA00022801"/>
    </source>
</evidence>
<dbReference type="AlphaFoldDB" id="A0A3S4ECK4"/>
<dbReference type="InterPro" id="IPR009003">
    <property type="entry name" value="Peptidase_S1_PA"/>
</dbReference>
<organism evidence="8 10">
    <name type="scientific">Kluyvera intermedia</name>
    <name type="common">Enterobacter intermedius</name>
    <dbReference type="NCBI Taxonomy" id="61648"/>
    <lineage>
        <taxon>Bacteria</taxon>
        <taxon>Pseudomonadati</taxon>
        <taxon>Pseudomonadota</taxon>
        <taxon>Gammaproteobacteria</taxon>
        <taxon>Enterobacterales</taxon>
        <taxon>Enterobacteriaceae</taxon>
        <taxon>Kluyvera</taxon>
    </lineage>
</organism>
<keyword evidence="4 6" id="KW-0378">Hydrolase</keyword>
<dbReference type="PRINTS" id="PR00839">
    <property type="entry name" value="V8PROTEASE"/>
</dbReference>
<evidence type="ECO:0000256" key="2">
    <source>
        <dbReference type="ARBA" id="ARBA00022670"/>
    </source>
</evidence>
<keyword evidence="2 6" id="KW-0645">Protease</keyword>
<dbReference type="EC" id="3.4.21.-" evidence="6"/>
<evidence type="ECO:0000313" key="9">
    <source>
        <dbReference type="Proteomes" id="UP000344450"/>
    </source>
</evidence>
<dbReference type="GO" id="GO:0004252">
    <property type="term" value="F:serine-type endopeptidase activity"/>
    <property type="evidence" value="ECO:0007669"/>
    <property type="project" value="InterPro"/>
</dbReference>
<protein>
    <recommendedName>
        <fullName evidence="6">Serine protease</fullName>
        <ecNumber evidence="6">3.4.21.-</ecNumber>
    </recommendedName>
</protein>
<evidence type="ECO:0000313" key="10">
    <source>
        <dbReference type="Proteomes" id="UP001177527"/>
    </source>
</evidence>
<dbReference type="GeneID" id="91972952"/>
<keyword evidence="9" id="KW-1185">Reference proteome</keyword>
<name>A0A3S4ECK4_KLUIN</name>
<keyword evidence="5 6" id="KW-0720">Serine protease</keyword>
<comment type="similarity">
    <text evidence="1 6">Belongs to the peptidase S1B family.</text>
</comment>
<dbReference type="SUPFAM" id="SSF50494">
    <property type="entry name" value="Trypsin-like serine proteases"/>
    <property type="match status" value="1"/>
</dbReference>
<evidence type="ECO:0000256" key="1">
    <source>
        <dbReference type="ARBA" id="ARBA00008764"/>
    </source>
</evidence>
<dbReference type="Gene3D" id="2.40.10.10">
    <property type="entry name" value="Trypsin-like serine proteases"/>
    <property type="match status" value="2"/>
</dbReference>
<dbReference type="EMBL" id="CP045845">
    <property type="protein sequence ID" value="QGH30178.1"/>
    <property type="molecule type" value="Genomic_DNA"/>
</dbReference>
<evidence type="ECO:0000256" key="5">
    <source>
        <dbReference type="ARBA" id="ARBA00022825"/>
    </source>
</evidence>
<keyword evidence="3 6" id="KW-0732">Signal</keyword>
<dbReference type="Proteomes" id="UP001177527">
    <property type="component" value="Chromosome"/>
</dbReference>
<feature type="chain" id="PRO_5041746531" description="Serine protease" evidence="6">
    <location>
        <begin position="23"/>
        <end position="274"/>
    </location>
</feature>
<evidence type="ECO:0000256" key="3">
    <source>
        <dbReference type="ARBA" id="ARBA00022729"/>
    </source>
</evidence>
<dbReference type="PROSITE" id="PS00134">
    <property type="entry name" value="TRYPSIN_HIS"/>
    <property type="match status" value="1"/>
</dbReference>
<dbReference type="InterPro" id="IPR018114">
    <property type="entry name" value="TRYPSIN_HIS"/>
</dbReference>
<dbReference type="InterPro" id="IPR043504">
    <property type="entry name" value="Peptidase_S1_PA_chymotrypsin"/>
</dbReference>
<dbReference type="EMBL" id="CP123488">
    <property type="protein sequence ID" value="WGL58137.1"/>
    <property type="molecule type" value="Genomic_DNA"/>
</dbReference>
<dbReference type="PROSITE" id="PS00135">
    <property type="entry name" value="TRYPSIN_SER"/>
    <property type="match status" value="1"/>
</dbReference>
<dbReference type="PANTHER" id="PTHR15462:SF8">
    <property type="entry name" value="SERINE PROTEASE"/>
    <property type="match status" value="1"/>
</dbReference>